<dbReference type="PANTHER" id="PTHR15678">
    <property type="entry name" value="ANTIGEN MLAA-22-RELATED"/>
    <property type="match status" value="1"/>
</dbReference>
<name>A0A915DHJ3_9BILA</name>
<evidence type="ECO:0000256" key="1">
    <source>
        <dbReference type="SAM" id="MobiDB-lite"/>
    </source>
</evidence>
<feature type="compositionally biased region" description="Polar residues" evidence="1">
    <location>
        <begin position="18"/>
        <end position="28"/>
    </location>
</feature>
<dbReference type="PANTHER" id="PTHR15678:SF6">
    <property type="entry name" value="BRIDGE-LIKE LIPID TRANSFER PROTEIN FAMILY MEMBER 2"/>
    <property type="match status" value="1"/>
</dbReference>
<keyword evidence="2" id="KW-1185">Reference proteome</keyword>
<protein>
    <submittedName>
        <fullName evidence="3">BLTP2/FMP27/Hobbit C-terminal domain-containing protein</fullName>
    </submittedName>
</protein>
<evidence type="ECO:0000313" key="2">
    <source>
        <dbReference type="Proteomes" id="UP000887574"/>
    </source>
</evidence>
<dbReference type="AlphaFoldDB" id="A0A915DHJ3"/>
<reference evidence="3" key="1">
    <citation type="submission" date="2022-11" db="UniProtKB">
        <authorList>
            <consortium name="WormBaseParasite"/>
        </authorList>
    </citation>
    <scope>IDENTIFICATION</scope>
</reference>
<dbReference type="Proteomes" id="UP000887574">
    <property type="component" value="Unplaced"/>
</dbReference>
<evidence type="ECO:0000313" key="3">
    <source>
        <dbReference type="WBParaSite" id="jg19326"/>
    </source>
</evidence>
<dbReference type="WBParaSite" id="jg19326">
    <property type="protein sequence ID" value="jg19326"/>
    <property type="gene ID" value="jg19326"/>
</dbReference>
<organism evidence="2 3">
    <name type="scientific">Ditylenchus dipsaci</name>
    <dbReference type="NCBI Taxonomy" id="166011"/>
    <lineage>
        <taxon>Eukaryota</taxon>
        <taxon>Metazoa</taxon>
        <taxon>Ecdysozoa</taxon>
        <taxon>Nematoda</taxon>
        <taxon>Chromadorea</taxon>
        <taxon>Rhabditida</taxon>
        <taxon>Tylenchina</taxon>
        <taxon>Tylenchomorpha</taxon>
        <taxon>Sphaerularioidea</taxon>
        <taxon>Anguinidae</taxon>
        <taxon>Anguininae</taxon>
        <taxon>Ditylenchus</taxon>
    </lineage>
</organism>
<dbReference type="Pfam" id="PF10344">
    <property type="entry name" value="Hobbit"/>
    <property type="match status" value="1"/>
</dbReference>
<sequence length="400" mass="45227">MFQFNYGSASATKPVFNSKPSNSLQIQPNPGRRSSVIGGGTEKSPIRSSTTQKFGSKIDVGKQHSIPLHHSPSSLDNCEEMLMKLVDEAETNLVAYSEETVDHPADSLHGVALCNSTDDVRLINWQIDLLNSQLVMKGAGKAGFILVTAARASVTQKFHHPIWRNAQLLLKRSWTSTLSGMQYFAPLVIGENSTRSEEPQFRWLSREVIEEKALSDPSVNDKVNNYSATGEAVGGVVSDPANQLSPHPELLQLQRVASRCSCQLFFCYFSDVINMEKLEDIAVPSMDQTNDNTWRRKFEEVDCFTLKHNMLEISTNSEQYQMILEIVNKLLLFVDPKKTQAEENRRRLWFKLGKKSRQLIKEKIQKMQSELREEVSIVRSLERQSFFLNKELVSAPDNST</sequence>
<proteinExistence type="predicted"/>
<accession>A0A915DHJ3</accession>
<feature type="compositionally biased region" description="Polar residues" evidence="1">
    <location>
        <begin position="1"/>
        <end position="11"/>
    </location>
</feature>
<feature type="region of interest" description="Disordered" evidence="1">
    <location>
        <begin position="1"/>
        <end position="54"/>
    </location>
</feature>
<dbReference type="InterPro" id="IPR045167">
    <property type="entry name" value="Hobbit"/>
</dbReference>